<reference evidence="1" key="1">
    <citation type="journal article" date="2015" name="Nature">
        <title>Complex archaea that bridge the gap between prokaryotes and eukaryotes.</title>
        <authorList>
            <person name="Spang A."/>
            <person name="Saw J.H."/>
            <person name="Jorgensen S.L."/>
            <person name="Zaremba-Niedzwiedzka K."/>
            <person name="Martijn J."/>
            <person name="Lind A.E."/>
            <person name="van Eijk R."/>
            <person name="Schleper C."/>
            <person name="Guy L."/>
            <person name="Ettema T.J."/>
        </authorList>
    </citation>
    <scope>NUCLEOTIDE SEQUENCE</scope>
</reference>
<organism evidence="1">
    <name type="scientific">marine sediment metagenome</name>
    <dbReference type="NCBI Taxonomy" id="412755"/>
    <lineage>
        <taxon>unclassified sequences</taxon>
        <taxon>metagenomes</taxon>
        <taxon>ecological metagenomes</taxon>
    </lineage>
</organism>
<dbReference type="AlphaFoldDB" id="A0A0F9VL50"/>
<dbReference type="EMBL" id="LAZR01000330">
    <property type="protein sequence ID" value="KKN74236.1"/>
    <property type="molecule type" value="Genomic_DNA"/>
</dbReference>
<sequence>MLEWFSCPDKEVTTVKDCLAKCRMDERCLTTPYLRRISQEREWNGVASTTQLINGTMYEFLKLTQPYVADPDKRAFMVQGSLHHESMEEMAKELGLPSEVALSLDRDIFDLLEPDEAGGWTLSDYKLWGSYRVAKALGIVVTGKVPDPTGAVYKSSSKWGKAGTPKMILTFKQSPKDADNWETDLQLNRYRVMLEERGIKVNRMQVQVTVRDGGLAIAVGRGLDRNTYKITIPELDNELVLSYFQDKADALEKALADGKWDRPCNEKECWDGVRCRDYCELARNCIKGLLYQKES</sequence>
<name>A0A0F9VL50_9ZZZZ</name>
<gene>
    <name evidence="1" type="ORF">LCGC14_0393220</name>
</gene>
<evidence type="ECO:0008006" key="2">
    <source>
        <dbReference type="Google" id="ProtNLM"/>
    </source>
</evidence>
<proteinExistence type="predicted"/>
<accession>A0A0F9VL50</accession>
<comment type="caution">
    <text evidence="1">The sequence shown here is derived from an EMBL/GenBank/DDBJ whole genome shotgun (WGS) entry which is preliminary data.</text>
</comment>
<evidence type="ECO:0000313" key="1">
    <source>
        <dbReference type="EMBL" id="KKN74236.1"/>
    </source>
</evidence>
<protein>
    <recommendedName>
        <fullName evidence="2">PD-(D/E)XK endonuclease-like domain-containing protein</fullName>
    </recommendedName>
</protein>